<feature type="transmembrane region" description="Helical" evidence="12">
    <location>
        <begin position="75"/>
        <end position="94"/>
    </location>
</feature>
<evidence type="ECO:0000256" key="9">
    <source>
        <dbReference type="ARBA" id="ARBA00023136"/>
    </source>
</evidence>
<dbReference type="GO" id="GO:0047057">
    <property type="term" value="F:vitamin-K-epoxide reductase (warfarin-sensitive) activity"/>
    <property type="evidence" value="ECO:0007669"/>
    <property type="project" value="UniProtKB-EC"/>
</dbReference>
<dbReference type="CTD" id="3346188"/>
<accession>A0AAJ6YLC5</accession>
<keyword evidence="4 12" id="KW-0812">Transmembrane</keyword>
<evidence type="ECO:0000259" key="13">
    <source>
        <dbReference type="SMART" id="SM00756"/>
    </source>
</evidence>
<organism evidence="14 15">
    <name type="scientific">Ceratosolen solmsi marchali</name>
    <dbReference type="NCBI Taxonomy" id="326594"/>
    <lineage>
        <taxon>Eukaryota</taxon>
        <taxon>Metazoa</taxon>
        <taxon>Ecdysozoa</taxon>
        <taxon>Arthropoda</taxon>
        <taxon>Hexapoda</taxon>
        <taxon>Insecta</taxon>
        <taxon>Pterygota</taxon>
        <taxon>Neoptera</taxon>
        <taxon>Endopterygota</taxon>
        <taxon>Hymenoptera</taxon>
        <taxon>Apocrita</taxon>
        <taxon>Proctotrupomorpha</taxon>
        <taxon>Chalcidoidea</taxon>
        <taxon>Agaonidae</taxon>
        <taxon>Agaoninae</taxon>
        <taxon>Ceratosolen</taxon>
    </lineage>
</organism>
<protein>
    <recommendedName>
        <fullName evidence="3">vitamin-K-epoxide reductase (warfarin-sensitive)</fullName>
        <ecNumber evidence="3">1.17.4.4</ecNumber>
    </recommendedName>
</protein>
<dbReference type="KEGG" id="csol:105364056"/>
<evidence type="ECO:0000313" key="15">
    <source>
        <dbReference type="RefSeq" id="XP_011500209.1"/>
    </source>
</evidence>
<evidence type="ECO:0000256" key="3">
    <source>
        <dbReference type="ARBA" id="ARBA00012278"/>
    </source>
</evidence>
<keyword evidence="6" id="KW-0256">Endoplasmic reticulum</keyword>
<dbReference type="GO" id="GO:0005789">
    <property type="term" value="C:endoplasmic reticulum membrane"/>
    <property type="evidence" value="ECO:0007669"/>
    <property type="project" value="UniProtKB-SubCell"/>
</dbReference>
<dbReference type="InterPro" id="IPR038354">
    <property type="entry name" value="VKOR_sf"/>
</dbReference>
<keyword evidence="11" id="KW-0676">Redox-active center</keyword>
<keyword evidence="8" id="KW-0560">Oxidoreductase</keyword>
<dbReference type="InterPro" id="IPR012932">
    <property type="entry name" value="VKOR"/>
</dbReference>
<evidence type="ECO:0000313" key="14">
    <source>
        <dbReference type="Proteomes" id="UP000695007"/>
    </source>
</evidence>
<evidence type="ECO:0000256" key="11">
    <source>
        <dbReference type="ARBA" id="ARBA00023284"/>
    </source>
</evidence>
<dbReference type="SMART" id="SM00756">
    <property type="entry name" value="VKc"/>
    <property type="match status" value="1"/>
</dbReference>
<dbReference type="PANTHER" id="PTHR14519">
    <property type="entry name" value="VITAMIN K EPOXIDE REDUCTASE COMPLEX, SUBUNIT 1"/>
    <property type="match status" value="1"/>
</dbReference>
<keyword evidence="7 12" id="KW-1133">Transmembrane helix</keyword>
<name>A0AAJ6YLC5_9HYME</name>
<comment type="subcellular location">
    <subcellularLocation>
        <location evidence="1">Endoplasmic reticulum membrane</location>
        <topology evidence="1">Multi-pass membrane protein</topology>
    </subcellularLocation>
</comment>
<keyword evidence="14" id="KW-1185">Reference proteome</keyword>
<keyword evidence="10" id="KW-1015">Disulfide bond</keyword>
<evidence type="ECO:0000256" key="10">
    <source>
        <dbReference type="ARBA" id="ARBA00023157"/>
    </source>
</evidence>
<dbReference type="Pfam" id="PF07884">
    <property type="entry name" value="VKOR"/>
    <property type="match status" value="1"/>
</dbReference>
<dbReference type="Gene3D" id="1.20.1440.130">
    <property type="entry name" value="VKOR domain"/>
    <property type="match status" value="1"/>
</dbReference>
<dbReference type="AlphaFoldDB" id="A0AAJ6YLC5"/>
<feature type="transmembrane region" description="Helical" evidence="12">
    <location>
        <begin position="12"/>
        <end position="30"/>
    </location>
</feature>
<dbReference type="PANTHER" id="PTHR14519:SF8">
    <property type="entry name" value="VITAMIN K EPOXIDE REDUCTASE COMPLEX SUBUNIT 1"/>
    <property type="match status" value="1"/>
</dbReference>
<dbReference type="GO" id="GO:0048038">
    <property type="term" value="F:quinone binding"/>
    <property type="evidence" value="ECO:0007669"/>
    <property type="project" value="UniProtKB-KW"/>
</dbReference>
<dbReference type="InterPro" id="IPR042406">
    <property type="entry name" value="VKORC1/VKORC1L1"/>
</dbReference>
<feature type="transmembrane region" description="Helical" evidence="12">
    <location>
        <begin position="124"/>
        <end position="146"/>
    </location>
</feature>
<reference evidence="15" key="1">
    <citation type="submission" date="2025-08" db="UniProtKB">
        <authorList>
            <consortium name="RefSeq"/>
        </authorList>
    </citation>
    <scope>IDENTIFICATION</scope>
</reference>
<gene>
    <name evidence="15" type="primary">LOC105364056</name>
</gene>
<evidence type="ECO:0000256" key="7">
    <source>
        <dbReference type="ARBA" id="ARBA00022989"/>
    </source>
</evidence>
<feature type="transmembrane region" description="Helical" evidence="12">
    <location>
        <begin position="101"/>
        <end position="118"/>
    </location>
</feature>
<dbReference type="RefSeq" id="XP_011500209.1">
    <property type="nucleotide sequence ID" value="XM_011501907.1"/>
</dbReference>
<sequence>MATYSMQRLDAVLLWLCLQGVAICYYAYVVETNKVKDKEYQPLCDVNEYVSCSKAFMSEYGKGFGLIPKDSPFHLPNSIFGIIYYTLVASLSLFNNYWNTALMLIMSVIWALFSIYLARILYLLQSICLVCISTYILNALIMILSIKKIREINQVSSKKRKTN</sequence>
<evidence type="ECO:0000256" key="8">
    <source>
        <dbReference type="ARBA" id="ARBA00023002"/>
    </source>
</evidence>
<evidence type="ECO:0000256" key="2">
    <source>
        <dbReference type="ARBA" id="ARBA00006214"/>
    </source>
</evidence>
<dbReference type="GeneID" id="105364056"/>
<dbReference type="EC" id="1.17.4.4" evidence="3"/>
<keyword evidence="5" id="KW-0874">Quinone</keyword>
<evidence type="ECO:0000256" key="12">
    <source>
        <dbReference type="SAM" id="Phobius"/>
    </source>
</evidence>
<dbReference type="CDD" id="cd12917">
    <property type="entry name" value="VKOR_euk"/>
    <property type="match status" value="1"/>
</dbReference>
<evidence type="ECO:0000256" key="5">
    <source>
        <dbReference type="ARBA" id="ARBA00022719"/>
    </source>
</evidence>
<evidence type="ECO:0000256" key="1">
    <source>
        <dbReference type="ARBA" id="ARBA00004477"/>
    </source>
</evidence>
<dbReference type="GO" id="GO:0042373">
    <property type="term" value="P:vitamin K metabolic process"/>
    <property type="evidence" value="ECO:0007669"/>
    <property type="project" value="InterPro"/>
</dbReference>
<comment type="similarity">
    <text evidence="2">Belongs to the VKOR family.</text>
</comment>
<evidence type="ECO:0000256" key="6">
    <source>
        <dbReference type="ARBA" id="ARBA00022824"/>
    </source>
</evidence>
<keyword evidence="9 12" id="KW-0472">Membrane</keyword>
<evidence type="ECO:0000256" key="4">
    <source>
        <dbReference type="ARBA" id="ARBA00022692"/>
    </source>
</evidence>
<feature type="domain" description="Vitamin K epoxide reductase" evidence="13">
    <location>
        <begin position="6"/>
        <end position="149"/>
    </location>
</feature>
<proteinExistence type="inferred from homology"/>
<dbReference type="Proteomes" id="UP000695007">
    <property type="component" value="Unplaced"/>
</dbReference>